<keyword evidence="10" id="KW-0443">Lipid metabolism</keyword>
<dbReference type="PANTHER" id="PTHR43323:SF2">
    <property type="entry name" value="HYDROXYMETHYLGLUTARYL-COA SYNTHASE"/>
    <property type="match status" value="1"/>
</dbReference>
<dbReference type="GO" id="GO:0004421">
    <property type="term" value="F:hydroxymethylglutaryl-CoA synthase activity"/>
    <property type="evidence" value="ECO:0007669"/>
    <property type="project" value="UniProtKB-EC"/>
</dbReference>
<reference evidence="11" key="1">
    <citation type="submission" date="2020-04" db="EMBL/GenBank/DDBJ databases">
        <authorList>
            <person name="Alioto T."/>
            <person name="Alioto T."/>
            <person name="Gomez Garrido J."/>
        </authorList>
    </citation>
    <scope>NUCLEOTIDE SEQUENCE</scope>
    <source>
        <strain evidence="11">A484AB</strain>
    </source>
</reference>
<feature type="active site" description="Proton donor/acceptor" evidence="8">
    <location>
        <position position="253"/>
    </location>
</feature>
<keyword evidence="6 10" id="KW-0756">Sterol biosynthesis</keyword>
<evidence type="ECO:0000256" key="6">
    <source>
        <dbReference type="ARBA" id="ARBA00023011"/>
    </source>
</evidence>
<dbReference type="SUPFAM" id="SSF53901">
    <property type="entry name" value="Thiolase-like"/>
    <property type="match status" value="2"/>
</dbReference>
<comment type="catalytic activity">
    <reaction evidence="7">
        <text>acetoacetyl-CoA + acetyl-CoA + H2O = (3S)-3-hydroxy-3-methylglutaryl-CoA + CoA + H(+)</text>
        <dbReference type="Rhea" id="RHEA:10188"/>
        <dbReference type="ChEBI" id="CHEBI:15377"/>
        <dbReference type="ChEBI" id="CHEBI:15378"/>
        <dbReference type="ChEBI" id="CHEBI:43074"/>
        <dbReference type="ChEBI" id="CHEBI:57286"/>
        <dbReference type="ChEBI" id="CHEBI:57287"/>
        <dbReference type="ChEBI" id="CHEBI:57288"/>
        <dbReference type="EC" id="2.3.3.10"/>
    </reaction>
    <physiologicalReaction direction="left-to-right" evidence="7">
        <dbReference type="Rhea" id="RHEA:10189"/>
    </physiologicalReaction>
</comment>
<dbReference type="FunFam" id="3.40.47.10:FF:000008">
    <property type="entry name" value="3-hydroxy-3-methylglutaryl coenzyme A synthase"/>
    <property type="match status" value="1"/>
</dbReference>
<comment type="function">
    <text evidence="10">Catalyzes the condensation of acetyl-CoA with acetoacetyl-CoA to form HMG-CoA.</text>
</comment>
<dbReference type="GO" id="GO:0016126">
    <property type="term" value="P:sterol biosynthetic process"/>
    <property type="evidence" value="ECO:0007669"/>
    <property type="project" value="UniProtKB-KW"/>
</dbReference>
<dbReference type="InterPro" id="IPR010122">
    <property type="entry name" value="HMG_CoA_synthase_euk"/>
</dbReference>
<dbReference type="Proteomes" id="UP001152795">
    <property type="component" value="Unassembled WGS sequence"/>
</dbReference>
<dbReference type="InterPro" id="IPR013746">
    <property type="entry name" value="HMG_CoA_synt_C_dom"/>
</dbReference>
<evidence type="ECO:0000256" key="7">
    <source>
        <dbReference type="ARBA" id="ARBA00049887"/>
    </source>
</evidence>
<keyword evidence="5 10" id="KW-0752">Steroid biosynthesis</keyword>
<gene>
    <name evidence="11" type="ORF">PACLA_8A005728</name>
</gene>
<dbReference type="PANTHER" id="PTHR43323">
    <property type="entry name" value="3-HYDROXY-3-METHYLGLUTARYL COENZYME A SYNTHASE"/>
    <property type="match status" value="1"/>
</dbReference>
<feature type="binding site" evidence="9">
    <location>
        <position position="262"/>
    </location>
    <ligand>
        <name>CoA</name>
        <dbReference type="ChEBI" id="CHEBI:57287"/>
    </ligand>
</feature>
<dbReference type="GO" id="GO:0006084">
    <property type="term" value="P:acetyl-CoA metabolic process"/>
    <property type="evidence" value="ECO:0007669"/>
    <property type="project" value="InterPro"/>
</dbReference>
<accession>A0A7D9E785</accession>
<keyword evidence="4 10" id="KW-0808">Transferase</keyword>
<keyword evidence="12" id="KW-1185">Reference proteome</keyword>
<dbReference type="OrthoDB" id="1269963at2759"/>
<dbReference type="InterPro" id="IPR013528">
    <property type="entry name" value="HMG_CoA_synth_N"/>
</dbReference>
<evidence type="ECO:0000256" key="4">
    <source>
        <dbReference type="ARBA" id="ARBA00022679"/>
    </source>
</evidence>
<evidence type="ECO:0000256" key="2">
    <source>
        <dbReference type="ARBA" id="ARBA00007061"/>
    </source>
</evidence>
<evidence type="ECO:0000256" key="8">
    <source>
        <dbReference type="PIRSR" id="PIRSR610122-1"/>
    </source>
</evidence>
<protein>
    <recommendedName>
        <fullName evidence="3 10">Hydroxymethylglutaryl-CoA synthase</fullName>
        <shortName evidence="10">HMG-CoA synthase</shortName>
        <ecNumber evidence="3 10">2.3.3.10</ecNumber>
    </recommendedName>
    <alternativeName>
        <fullName evidence="10">3-hydroxy-3-methylglutaryl coenzyme A synthase</fullName>
    </alternativeName>
</protein>
<dbReference type="Pfam" id="PF08540">
    <property type="entry name" value="HMG_CoA_synt_C"/>
    <property type="match status" value="1"/>
</dbReference>
<name>A0A7D9E785_PARCT</name>
<dbReference type="AlphaFoldDB" id="A0A7D9E785"/>
<dbReference type="NCBIfam" id="TIGR01833">
    <property type="entry name" value="HMG-CoA-S_euk"/>
    <property type="match status" value="1"/>
</dbReference>
<comment type="similarity">
    <text evidence="2 10">Belongs to the thiolase-like superfamily. HMG-CoA synthase family.</text>
</comment>
<evidence type="ECO:0000256" key="10">
    <source>
        <dbReference type="RuleBase" id="RU364071"/>
    </source>
</evidence>
<organism evidence="11 12">
    <name type="scientific">Paramuricea clavata</name>
    <name type="common">Red gorgonian</name>
    <name type="synonym">Violescent sea-whip</name>
    <dbReference type="NCBI Taxonomy" id="317549"/>
    <lineage>
        <taxon>Eukaryota</taxon>
        <taxon>Metazoa</taxon>
        <taxon>Cnidaria</taxon>
        <taxon>Anthozoa</taxon>
        <taxon>Octocorallia</taxon>
        <taxon>Malacalcyonacea</taxon>
        <taxon>Plexauridae</taxon>
        <taxon>Paramuricea</taxon>
    </lineage>
</organism>
<dbReference type="CDD" id="cd00827">
    <property type="entry name" value="init_cond_enzymes"/>
    <property type="match status" value="1"/>
</dbReference>
<keyword evidence="10" id="KW-0444">Lipid biosynthesis</keyword>
<evidence type="ECO:0000313" key="12">
    <source>
        <dbReference type="Proteomes" id="UP001152795"/>
    </source>
</evidence>
<evidence type="ECO:0000256" key="9">
    <source>
        <dbReference type="PIRSR" id="PIRSR610122-2"/>
    </source>
</evidence>
<feature type="binding site" evidence="9">
    <location>
        <position position="222"/>
    </location>
    <ligand>
        <name>CoA</name>
        <dbReference type="ChEBI" id="CHEBI:57287"/>
    </ligand>
</feature>
<feature type="active site" description="Acyl-thioester intermediate" evidence="8">
    <location>
        <position position="127"/>
    </location>
</feature>
<evidence type="ECO:0000256" key="5">
    <source>
        <dbReference type="ARBA" id="ARBA00022955"/>
    </source>
</evidence>
<proteinExistence type="inferred from homology"/>
<feature type="active site" description="Proton donor/acceptor" evidence="8">
    <location>
        <position position="93"/>
    </location>
</feature>
<dbReference type="EMBL" id="CACRXK020004191">
    <property type="protein sequence ID" value="CAB4001840.1"/>
    <property type="molecule type" value="Genomic_DNA"/>
</dbReference>
<keyword evidence="10" id="KW-1207">Sterol metabolism</keyword>
<sequence length="484" mass="54240">MNHVNGERSTWPENVGILAIEVYFPSTYVDQGKLEEYDGVSKGKYTIGLGQTGMGFCGDREDTNSLSLTVVQNLLEKNSIDPNQIGRLEVGTESILDKSKSVKTVLMQLFEQSGNSDIEGVDTINACYGSTQAFFNALDWVESSAWDGCVQLNQTDFLQFSNDLHHYCFAKPTAFVGFSWRRSSFYCCVVERGLRSVFMSHAYDFYKPNLESQYPVVDGKLSINCYLKAVERCYHGYLAKANSMDDIDYAVFHSPVCKLTQKSLARLIFLDFLREKSEVIESDTKYESLKEFSDVTVDQLYEDEARAKLIEKASMSFSLKDFQKKTKSSLLFATNVGNAYTASVYAGLASLLASVSSTDLAGCRIGVFCYGSGYASAFYSIKVSPDPHDSNLTRIITNVSDMKSKLEARACLEPAEFVKTLEMREKTQHRKDFSPSGSIEHFWQGTYFLQHVDDKYRRSYGRKTKDGIVDINGNDVVSVANGHA</sequence>
<dbReference type="Gene3D" id="3.40.47.10">
    <property type="match status" value="1"/>
</dbReference>
<dbReference type="UniPathway" id="UPA00058">
    <property type="reaction ID" value="UER00102"/>
</dbReference>
<dbReference type="Pfam" id="PF01154">
    <property type="entry name" value="HMG_CoA_synt_N"/>
    <property type="match status" value="1"/>
</dbReference>
<evidence type="ECO:0000256" key="3">
    <source>
        <dbReference type="ARBA" id="ARBA00012978"/>
    </source>
</evidence>
<feature type="binding site" evidence="9">
    <location>
        <position position="258"/>
    </location>
    <ligand>
        <name>CoA</name>
        <dbReference type="ChEBI" id="CHEBI:57287"/>
    </ligand>
</feature>
<dbReference type="InterPro" id="IPR016039">
    <property type="entry name" value="Thiolase-like"/>
</dbReference>
<dbReference type="EC" id="2.3.3.10" evidence="3 10"/>
<comment type="caution">
    <text evidence="11">The sequence shown here is derived from an EMBL/GenBank/DDBJ whole genome shotgun (WGS) entry which is preliminary data.</text>
</comment>
<evidence type="ECO:0000313" key="11">
    <source>
        <dbReference type="EMBL" id="CAB4001840.1"/>
    </source>
</evidence>
<dbReference type="GO" id="GO:0010142">
    <property type="term" value="P:farnesyl diphosphate biosynthetic process, mevalonate pathway"/>
    <property type="evidence" value="ECO:0007669"/>
    <property type="project" value="InterPro"/>
</dbReference>
<keyword evidence="10" id="KW-0753">Steroid metabolism</keyword>
<evidence type="ECO:0000256" key="1">
    <source>
        <dbReference type="ARBA" id="ARBA00005218"/>
    </source>
</evidence>
<comment type="pathway">
    <text evidence="1 10">Metabolic intermediate biosynthesis; (R)-mevalonate biosynthesis; (R)-mevalonate from acetyl-CoA: step 2/3.</text>
</comment>